<reference evidence="1" key="1">
    <citation type="journal article" date="2021" name="Proc. Natl. Acad. Sci. U.S.A.">
        <title>A Catalog of Tens of Thousands of Viruses from Human Metagenomes Reveals Hidden Associations with Chronic Diseases.</title>
        <authorList>
            <person name="Tisza M.J."/>
            <person name="Buck C.B."/>
        </authorList>
    </citation>
    <scope>NUCLEOTIDE SEQUENCE</scope>
    <source>
        <strain evidence="1">Ct1is2</strain>
    </source>
</reference>
<name>A0A8S5NLX8_9CAUD</name>
<evidence type="ECO:0000313" key="1">
    <source>
        <dbReference type="EMBL" id="DAD95813.1"/>
    </source>
</evidence>
<dbReference type="InterPro" id="IPR009660">
    <property type="entry name" value="Phage_A500_Gp15"/>
</dbReference>
<accession>A0A8S5NLX8</accession>
<sequence>MALSLAWGIDDSIIINNNKYELNLEFSRVLRWYEMWKDPDLSEMDKVLYSIILIVSIPWSDDPPTSIENLVSIIPQDDLVPLSNAIIKRIAGEQVESTTVKRDLKGNILEDEEKKWYEFEQDSGYIYSSFLMDYGMDLMEEREKGSLHWDKFNHLLAGLSENTKFKNVIKIRMMDYPEKATPSEIEEIRKAKLAVALKEDRSNIEFEMMDLKQKREYMLNQQEKRGEVEDE</sequence>
<organism evidence="1">
    <name type="scientific">Siphoviridae sp. ct1is2</name>
    <dbReference type="NCBI Taxonomy" id="2826273"/>
    <lineage>
        <taxon>Viruses</taxon>
        <taxon>Duplodnaviria</taxon>
        <taxon>Heunggongvirae</taxon>
        <taxon>Uroviricota</taxon>
        <taxon>Caudoviricetes</taxon>
    </lineage>
</organism>
<dbReference type="Pfam" id="PF06854">
    <property type="entry name" value="Phage_Gp15"/>
    <property type="match status" value="1"/>
</dbReference>
<dbReference type="EMBL" id="BK015204">
    <property type="protein sequence ID" value="DAD95813.1"/>
    <property type="molecule type" value="Genomic_DNA"/>
</dbReference>
<protein>
    <submittedName>
        <fullName evidence="1">Uncharacterized protein</fullName>
    </submittedName>
</protein>
<proteinExistence type="predicted"/>